<evidence type="ECO:0000313" key="5">
    <source>
        <dbReference type="Proteomes" id="UP000247781"/>
    </source>
</evidence>
<dbReference type="GO" id="GO:0003677">
    <property type="term" value="F:DNA binding"/>
    <property type="evidence" value="ECO:0007669"/>
    <property type="project" value="UniProtKB-UniRule"/>
</dbReference>
<dbReference type="InterPro" id="IPR009057">
    <property type="entry name" value="Homeodomain-like_sf"/>
</dbReference>
<name>A0A318HEP0_9MYCO</name>
<dbReference type="EMBL" id="QJJU01000011">
    <property type="protein sequence ID" value="PXX07223.1"/>
    <property type="molecule type" value="Genomic_DNA"/>
</dbReference>
<proteinExistence type="predicted"/>
<evidence type="ECO:0000313" key="4">
    <source>
        <dbReference type="EMBL" id="PXX07223.1"/>
    </source>
</evidence>
<protein>
    <submittedName>
        <fullName evidence="4">TetR family transcriptional regulator</fullName>
    </submittedName>
</protein>
<keyword evidence="1 2" id="KW-0238">DNA-binding</keyword>
<feature type="DNA-binding region" description="H-T-H motif" evidence="2">
    <location>
        <begin position="38"/>
        <end position="57"/>
    </location>
</feature>
<dbReference type="Proteomes" id="UP000247781">
    <property type="component" value="Unassembled WGS sequence"/>
</dbReference>
<dbReference type="InterPro" id="IPR001647">
    <property type="entry name" value="HTH_TetR"/>
</dbReference>
<dbReference type="AlphaFoldDB" id="A0A318HEP0"/>
<organism evidence="4 5">
    <name type="scientific">Mycolicibacterium moriokaense</name>
    <dbReference type="NCBI Taxonomy" id="39691"/>
    <lineage>
        <taxon>Bacteria</taxon>
        <taxon>Bacillati</taxon>
        <taxon>Actinomycetota</taxon>
        <taxon>Actinomycetes</taxon>
        <taxon>Mycobacteriales</taxon>
        <taxon>Mycobacteriaceae</taxon>
        <taxon>Mycolicibacterium</taxon>
    </lineage>
</organism>
<evidence type="ECO:0000256" key="2">
    <source>
        <dbReference type="PROSITE-ProRule" id="PRU00335"/>
    </source>
</evidence>
<gene>
    <name evidence="4" type="ORF">C8E89_1116</name>
</gene>
<reference evidence="4 5" key="2">
    <citation type="submission" date="2018-06" db="EMBL/GenBank/DDBJ databases">
        <title>Sequencing of bacterial isolates from soil warming experiment in Harvard Forest, Massachusetts, USA.</title>
        <authorList>
            <person name="Deangelis K.PhD."/>
        </authorList>
    </citation>
    <scope>NUCLEOTIDE SEQUENCE [LARGE SCALE GENOMIC DNA]</scope>
    <source>
        <strain evidence="4 5">GAS496</strain>
    </source>
</reference>
<dbReference type="Gene3D" id="1.10.357.10">
    <property type="entry name" value="Tetracycline Repressor, domain 2"/>
    <property type="match status" value="1"/>
</dbReference>
<dbReference type="PROSITE" id="PS50977">
    <property type="entry name" value="HTH_TETR_2"/>
    <property type="match status" value="1"/>
</dbReference>
<keyword evidence="5" id="KW-1185">Reference proteome</keyword>
<accession>A0A318HEP0</accession>
<sequence>MMSRDDWLFDGGRQATATERIYAVATELIYRDGMKTFNIDALATATHCSRATIYRYVGGKKDIREAVLARAATRIVETVRASVEGRTGSYRVLTAIEVAVAEIRVDPAGQLFVDSARAGGWDWLTASKAVADFASELTGLAGDDPHAARWIVRLVLSLLLLPDANPRAEHQMLQRFVAPAFAESAGPQSS</sequence>
<evidence type="ECO:0000256" key="1">
    <source>
        <dbReference type="ARBA" id="ARBA00023125"/>
    </source>
</evidence>
<evidence type="ECO:0000259" key="3">
    <source>
        <dbReference type="PROSITE" id="PS50977"/>
    </source>
</evidence>
<feature type="domain" description="HTH tetR-type" evidence="3">
    <location>
        <begin position="15"/>
        <end position="75"/>
    </location>
</feature>
<comment type="caution">
    <text evidence="4">The sequence shown here is derived from an EMBL/GenBank/DDBJ whole genome shotgun (WGS) entry which is preliminary data.</text>
</comment>
<dbReference type="SUPFAM" id="SSF46689">
    <property type="entry name" value="Homeodomain-like"/>
    <property type="match status" value="1"/>
</dbReference>
<reference evidence="5" key="1">
    <citation type="submission" date="2018-05" db="EMBL/GenBank/DDBJ databases">
        <authorList>
            <person name="Deangelis K."/>
            <person name="Huntemann M."/>
            <person name="Clum A."/>
            <person name="Pillay M."/>
            <person name="Palaniappan K."/>
            <person name="Varghese N."/>
            <person name="Mikhailova N."/>
            <person name="Stamatis D."/>
            <person name="Reddy T."/>
            <person name="Daum C."/>
            <person name="Shapiro N."/>
            <person name="Ivanova N."/>
            <person name="Kyrpides N."/>
            <person name="Woyke T."/>
        </authorList>
    </citation>
    <scope>NUCLEOTIDE SEQUENCE [LARGE SCALE GENOMIC DNA]</scope>
    <source>
        <strain evidence="5">GAS496</strain>
    </source>
</reference>
<dbReference type="Pfam" id="PF00440">
    <property type="entry name" value="TetR_N"/>
    <property type="match status" value="1"/>
</dbReference>